<dbReference type="InterPro" id="IPR010982">
    <property type="entry name" value="Lambda_DNA-bd_dom_sf"/>
</dbReference>
<feature type="domain" description="HTH cro/C1-type" evidence="1">
    <location>
        <begin position="40"/>
        <end position="78"/>
    </location>
</feature>
<dbReference type="CDD" id="cd00093">
    <property type="entry name" value="HTH_XRE"/>
    <property type="match status" value="1"/>
</dbReference>
<dbReference type="Gene3D" id="1.10.260.40">
    <property type="entry name" value="lambda repressor-like DNA-binding domains"/>
    <property type="match status" value="1"/>
</dbReference>
<evidence type="ECO:0000313" key="2">
    <source>
        <dbReference type="EMBL" id="DAD79209.1"/>
    </source>
</evidence>
<reference evidence="2" key="1">
    <citation type="journal article" date="2021" name="Proc. Natl. Acad. Sci. U.S.A.">
        <title>A Catalog of Tens of Thousands of Viruses from Human Metagenomes Reveals Hidden Associations with Chronic Diseases.</title>
        <authorList>
            <person name="Tisza M.J."/>
            <person name="Buck C.B."/>
        </authorList>
    </citation>
    <scope>NUCLEOTIDE SEQUENCE</scope>
    <source>
        <strain evidence="2">CtTrb4</strain>
    </source>
</reference>
<dbReference type="SUPFAM" id="SSF47413">
    <property type="entry name" value="lambda repressor-like DNA-binding domains"/>
    <property type="match status" value="1"/>
</dbReference>
<dbReference type="PROSITE" id="PS50943">
    <property type="entry name" value="HTH_CROC1"/>
    <property type="match status" value="1"/>
</dbReference>
<name>A0A8S5MA30_9CAUD</name>
<dbReference type="EMBL" id="BK014861">
    <property type="protein sequence ID" value="DAD79209.1"/>
    <property type="molecule type" value="Genomic_DNA"/>
</dbReference>
<organism evidence="2">
    <name type="scientific">Siphoviridae sp. ctTrb4</name>
    <dbReference type="NCBI Taxonomy" id="2826349"/>
    <lineage>
        <taxon>Viruses</taxon>
        <taxon>Duplodnaviria</taxon>
        <taxon>Heunggongvirae</taxon>
        <taxon>Uroviricota</taxon>
        <taxon>Caudoviricetes</taxon>
    </lineage>
</organism>
<accession>A0A8S5MA30</accession>
<dbReference type="InterPro" id="IPR001387">
    <property type="entry name" value="Cro/C1-type_HTH"/>
</dbReference>
<sequence>MNKKSKTAEKPDELLSKKRGRRVKIAIGRTGKNQKDFALEVLHTSQQHLSCIVTGKHNLTRDNAERIATAADVRVEWLWCEDDFMTTEEIEETVRKAQEKAEWSAFDFSSKVLAVNYALETATFQKLDFEAGCASVTISSEKRLLLKKEVQDYADYLIRKLIEEALKNGSDREAKE</sequence>
<evidence type="ECO:0000259" key="1">
    <source>
        <dbReference type="PROSITE" id="PS50943"/>
    </source>
</evidence>
<dbReference type="GO" id="GO:0003677">
    <property type="term" value="F:DNA binding"/>
    <property type="evidence" value="ECO:0007669"/>
    <property type="project" value="InterPro"/>
</dbReference>
<protein>
    <submittedName>
        <fullName evidence="2">Helix-turn-helix domain protein</fullName>
    </submittedName>
</protein>
<proteinExistence type="predicted"/>